<feature type="compositionally biased region" description="Polar residues" evidence="1">
    <location>
        <begin position="577"/>
        <end position="586"/>
    </location>
</feature>
<dbReference type="Proteomes" id="UP000821866">
    <property type="component" value="Chromosome 2"/>
</dbReference>
<feature type="compositionally biased region" description="Polar residues" evidence="1">
    <location>
        <begin position="393"/>
        <end position="403"/>
    </location>
</feature>
<accession>A0A9J6EK11</accession>
<organism evidence="2 3">
    <name type="scientific">Rhipicephalus microplus</name>
    <name type="common">Cattle tick</name>
    <name type="synonym">Boophilus microplus</name>
    <dbReference type="NCBI Taxonomy" id="6941"/>
    <lineage>
        <taxon>Eukaryota</taxon>
        <taxon>Metazoa</taxon>
        <taxon>Ecdysozoa</taxon>
        <taxon>Arthropoda</taxon>
        <taxon>Chelicerata</taxon>
        <taxon>Arachnida</taxon>
        <taxon>Acari</taxon>
        <taxon>Parasitiformes</taxon>
        <taxon>Ixodida</taxon>
        <taxon>Ixodoidea</taxon>
        <taxon>Ixodidae</taxon>
        <taxon>Rhipicephalinae</taxon>
        <taxon>Rhipicephalus</taxon>
        <taxon>Boophilus</taxon>
    </lineage>
</organism>
<evidence type="ECO:0000313" key="2">
    <source>
        <dbReference type="EMBL" id="KAH8034461.1"/>
    </source>
</evidence>
<feature type="compositionally biased region" description="Basic and acidic residues" evidence="1">
    <location>
        <begin position="77"/>
        <end position="86"/>
    </location>
</feature>
<feature type="compositionally biased region" description="Low complexity" evidence="1">
    <location>
        <begin position="600"/>
        <end position="612"/>
    </location>
</feature>
<feature type="region of interest" description="Disordered" evidence="1">
    <location>
        <begin position="200"/>
        <end position="227"/>
    </location>
</feature>
<keyword evidence="3" id="KW-1185">Reference proteome</keyword>
<sequence>MSESSFNGTGTQQQSFLDQLGSAGSNSSQSTGGLERTDDANFSGTHSCSYSHSVDMQQYTGREARRSEGKTTLAIPDHFDKDDDRPQVASVPRPASTKRYYPALRISAYRSAPEELAADSMQIPRDHCDMRKVAPAYIRESRRRSRRAEFVESSESEAEAIAVRRSKWVTYGMHPVKSSRETEEPRRTIDCCGSSGLPNSTRSRCIESTDGTNQGSYTGHTEGSDIHPLDNTGLLNISELFEAASTQLARAGNTERPWMALELGDDQSLAESLEQKVAAWDPCQEDSYALSPPGELELFELDMFDPRRTRRPKVVAQKPEQCCVSKPWCLQSPTSPPKIKKLLPVKVADSRIYEDLNWFIDSREKSDSSSLKRELATTAGTSSPKAEQHPAGYSTNAGSSRWQTSKEVKSTKKSMAPFISSPAARSFSPPENKLQQECTDKSIAGPSKAAPVKVKTSSQPSGASNHTGRRGYVSTHALRPPLPDGLEKLNWVPAVESLQSAGQMASGTEDDKQNRSDARNDETDVEEPALRIEQKCHHKQGKKKHHRKKKSTKLKKKEHPKTSRSTQDDTVLLTLGQHGQSTASPESKSDAGSSRKDNGAAVPAVAPAASASTNPDPEYSADEVTHPDDGTISICIKTSMRTRSGLVWPFSSLHDC</sequence>
<dbReference type="AlphaFoldDB" id="A0A9J6EK11"/>
<feature type="compositionally biased region" description="Basic and acidic residues" evidence="1">
    <location>
        <begin position="509"/>
        <end position="535"/>
    </location>
</feature>
<feature type="compositionally biased region" description="Basic residues" evidence="1">
    <location>
        <begin position="536"/>
        <end position="559"/>
    </location>
</feature>
<feature type="region of interest" description="Disordered" evidence="1">
    <location>
        <begin position="1"/>
        <end position="94"/>
    </location>
</feature>
<feature type="compositionally biased region" description="Polar residues" evidence="1">
    <location>
        <begin position="209"/>
        <end position="221"/>
    </location>
</feature>
<protein>
    <submittedName>
        <fullName evidence="2">Uncharacterized protein</fullName>
    </submittedName>
</protein>
<name>A0A9J6EK11_RHIMP</name>
<feature type="compositionally biased region" description="Basic and acidic residues" evidence="1">
    <location>
        <begin position="587"/>
        <end position="598"/>
    </location>
</feature>
<evidence type="ECO:0000313" key="3">
    <source>
        <dbReference type="Proteomes" id="UP000821866"/>
    </source>
</evidence>
<reference evidence="2" key="1">
    <citation type="journal article" date="2020" name="Cell">
        <title>Large-Scale Comparative Analyses of Tick Genomes Elucidate Their Genetic Diversity and Vector Capacities.</title>
        <authorList>
            <consortium name="Tick Genome and Microbiome Consortium (TIGMIC)"/>
            <person name="Jia N."/>
            <person name="Wang J."/>
            <person name="Shi W."/>
            <person name="Du L."/>
            <person name="Sun Y."/>
            <person name="Zhan W."/>
            <person name="Jiang J.F."/>
            <person name="Wang Q."/>
            <person name="Zhang B."/>
            <person name="Ji P."/>
            <person name="Bell-Sakyi L."/>
            <person name="Cui X.M."/>
            <person name="Yuan T.T."/>
            <person name="Jiang B.G."/>
            <person name="Yang W.F."/>
            <person name="Lam T.T."/>
            <person name="Chang Q.C."/>
            <person name="Ding S.J."/>
            <person name="Wang X.J."/>
            <person name="Zhu J.G."/>
            <person name="Ruan X.D."/>
            <person name="Zhao L."/>
            <person name="Wei J.T."/>
            <person name="Ye R.Z."/>
            <person name="Que T.C."/>
            <person name="Du C.H."/>
            <person name="Zhou Y.H."/>
            <person name="Cheng J.X."/>
            <person name="Dai P.F."/>
            <person name="Guo W.B."/>
            <person name="Han X.H."/>
            <person name="Huang E.J."/>
            <person name="Li L.F."/>
            <person name="Wei W."/>
            <person name="Gao Y.C."/>
            <person name="Liu J.Z."/>
            <person name="Shao H.Z."/>
            <person name="Wang X."/>
            <person name="Wang C.C."/>
            <person name="Yang T.C."/>
            <person name="Huo Q.B."/>
            <person name="Li W."/>
            <person name="Chen H.Y."/>
            <person name="Chen S.E."/>
            <person name="Zhou L.G."/>
            <person name="Ni X.B."/>
            <person name="Tian J.H."/>
            <person name="Sheng Y."/>
            <person name="Liu T."/>
            <person name="Pan Y.S."/>
            <person name="Xia L.Y."/>
            <person name="Li J."/>
            <person name="Zhao F."/>
            <person name="Cao W.C."/>
        </authorList>
    </citation>
    <scope>NUCLEOTIDE SEQUENCE</scope>
    <source>
        <strain evidence="2">Rmic-2018</strain>
    </source>
</reference>
<feature type="region of interest" description="Disordered" evidence="1">
    <location>
        <begin position="369"/>
        <end position="630"/>
    </location>
</feature>
<reference evidence="2" key="2">
    <citation type="submission" date="2021-09" db="EMBL/GenBank/DDBJ databases">
        <authorList>
            <person name="Jia N."/>
            <person name="Wang J."/>
            <person name="Shi W."/>
            <person name="Du L."/>
            <person name="Sun Y."/>
            <person name="Zhan W."/>
            <person name="Jiang J."/>
            <person name="Wang Q."/>
            <person name="Zhang B."/>
            <person name="Ji P."/>
            <person name="Sakyi L.B."/>
            <person name="Cui X."/>
            <person name="Yuan T."/>
            <person name="Jiang B."/>
            <person name="Yang W."/>
            <person name="Lam T.T.-Y."/>
            <person name="Chang Q."/>
            <person name="Ding S."/>
            <person name="Wang X."/>
            <person name="Zhu J."/>
            <person name="Ruan X."/>
            <person name="Zhao L."/>
            <person name="Wei J."/>
            <person name="Que T."/>
            <person name="Du C."/>
            <person name="Cheng J."/>
            <person name="Dai P."/>
            <person name="Han X."/>
            <person name="Huang E."/>
            <person name="Gao Y."/>
            <person name="Liu J."/>
            <person name="Shao H."/>
            <person name="Ye R."/>
            <person name="Li L."/>
            <person name="Wei W."/>
            <person name="Wang X."/>
            <person name="Wang C."/>
            <person name="Huo Q."/>
            <person name="Li W."/>
            <person name="Guo W."/>
            <person name="Chen H."/>
            <person name="Chen S."/>
            <person name="Zhou L."/>
            <person name="Zhou L."/>
            <person name="Ni X."/>
            <person name="Tian J."/>
            <person name="Zhou Y."/>
            <person name="Sheng Y."/>
            <person name="Liu T."/>
            <person name="Pan Y."/>
            <person name="Xia L."/>
            <person name="Li J."/>
            <person name="Zhao F."/>
            <person name="Cao W."/>
        </authorList>
    </citation>
    <scope>NUCLEOTIDE SEQUENCE</scope>
    <source>
        <strain evidence="2">Rmic-2018</strain>
        <tissue evidence="2">Larvae</tissue>
    </source>
</reference>
<feature type="compositionally biased region" description="Polar residues" evidence="1">
    <location>
        <begin position="455"/>
        <end position="466"/>
    </location>
</feature>
<feature type="compositionally biased region" description="Polar residues" evidence="1">
    <location>
        <begin position="40"/>
        <end position="60"/>
    </location>
</feature>
<proteinExistence type="predicted"/>
<comment type="caution">
    <text evidence="2">The sequence shown here is derived from an EMBL/GenBank/DDBJ whole genome shotgun (WGS) entry which is preliminary data.</text>
</comment>
<evidence type="ECO:0000256" key="1">
    <source>
        <dbReference type="SAM" id="MobiDB-lite"/>
    </source>
</evidence>
<feature type="compositionally biased region" description="Polar residues" evidence="1">
    <location>
        <begin position="1"/>
        <end position="32"/>
    </location>
</feature>
<feature type="compositionally biased region" description="Polar residues" evidence="1">
    <location>
        <begin position="497"/>
        <end position="506"/>
    </location>
</feature>
<gene>
    <name evidence="2" type="ORF">HPB51_024448</name>
</gene>
<dbReference type="EMBL" id="JABSTU010000004">
    <property type="protein sequence ID" value="KAH8034461.1"/>
    <property type="molecule type" value="Genomic_DNA"/>
</dbReference>